<dbReference type="SUPFAM" id="SSF74653">
    <property type="entry name" value="TolA/TonB C-terminal domain"/>
    <property type="match status" value="1"/>
</dbReference>
<name>A0A7C4GH42_UNCW3</name>
<comment type="subcellular location">
    <subcellularLocation>
        <location evidence="1">Cell inner membrane</location>
        <topology evidence="1">Single-pass membrane protein</topology>
        <orientation evidence="1">Periplasmic side</orientation>
    </subcellularLocation>
</comment>
<dbReference type="AlphaFoldDB" id="A0A7C4GH42"/>
<dbReference type="GO" id="GO:0098797">
    <property type="term" value="C:plasma membrane protein complex"/>
    <property type="evidence" value="ECO:0007669"/>
    <property type="project" value="TreeGrafter"/>
</dbReference>
<dbReference type="NCBIfam" id="TIGR01352">
    <property type="entry name" value="tonB_Cterm"/>
    <property type="match status" value="1"/>
</dbReference>
<evidence type="ECO:0000256" key="6">
    <source>
        <dbReference type="ARBA" id="ARBA00022692"/>
    </source>
</evidence>
<dbReference type="GO" id="GO:0031992">
    <property type="term" value="F:energy transducer activity"/>
    <property type="evidence" value="ECO:0007669"/>
    <property type="project" value="TreeGrafter"/>
</dbReference>
<organism evidence="12">
    <name type="scientific">candidate division WOR-3 bacterium</name>
    <dbReference type="NCBI Taxonomy" id="2052148"/>
    <lineage>
        <taxon>Bacteria</taxon>
        <taxon>Bacteria division WOR-3</taxon>
    </lineage>
</organism>
<keyword evidence="9" id="KW-0472">Membrane</keyword>
<keyword evidence="5" id="KW-0997">Cell inner membrane</keyword>
<sequence>MKREFLISFAGHAALLAAISLITAMTKPRDSRRPQVITVQILPAAGTPQPQPASTRLVEPVPKPEPKPEPRPEPKPAPKPQPRPATSPQRKPGQDVIRRQGLGVKVEGAEALGYNYYLAQMLDKIAQNWEDPYAARPTAFRTTVMFVIERDGTLSEIRVEKGSGDRTYDASCLRAVQVTEKLPPLPPEFTAPRLKIHLEFER</sequence>
<accession>A0A7C4GH42</accession>
<dbReference type="PANTHER" id="PTHR33446:SF2">
    <property type="entry name" value="PROTEIN TONB"/>
    <property type="match status" value="1"/>
</dbReference>
<dbReference type="GO" id="GO:0015031">
    <property type="term" value="P:protein transport"/>
    <property type="evidence" value="ECO:0007669"/>
    <property type="project" value="UniProtKB-KW"/>
</dbReference>
<evidence type="ECO:0000256" key="3">
    <source>
        <dbReference type="ARBA" id="ARBA00022448"/>
    </source>
</evidence>
<evidence type="ECO:0000256" key="10">
    <source>
        <dbReference type="SAM" id="MobiDB-lite"/>
    </source>
</evidence>
<evidence type="ECO:0000256" key="9">
    <source>
        <dbReference type="ARBA" id="ARBA00023136"/>
    </source>
</evidence>
<dbReference type="GO" id="GO:0055085">
    <property type="term" value="P:transmembrane transport"/>
    <property type="evidence" value="ECO:0007669"/>
    <property type="project" value="InterPro"/>
</dbReference>
<feature type="domain" description="TonB C-terminal" evidence="11">
    <location>
        <begin position="114"/>
        <end position="202"/>
    </location>
</feature>
<evidence type="ECO:0000256" key="8">
    <source>
        <dbReference type="ARBA" id="ARBA00022989"/>
    </source>
</evidence>
<proteinExistence type="inferred from homology"/>
<evidence type="ECO:0000256" key="7">
    <source>
        <dbReference type="ARBA" id="ARBA00022927"/>
    </source>
</evidence>
<keyword evidence="7" id="KW-0653">Protein transport</keyword>
<dbReference type="InterPro" id="IPR051045">
    <property type="entry name" value="TonB-dependent_transducer"/>
</dbReference>
<dbReference type="PROSITE" id="PS52015">
    <property type="entry name" value="TONB_CTD"/>
    <property type="match status" value="1"/>
</dbReference>
<dbReference type="Gene3D" id="3.30.1150.10">
    <property type="match status" value="1"/>
</dbReference>
<evidence type="ECO:0000256" key="2">
    <source>
        <dbReference type="ARBA" id="ARBA00006555"/>
    </source>
</evidence>
<keyword evidence="3" id="KW-0813">Transport</keyword>
<evidence type="ECO:0000259" key="11">
    <source>
        <dbReference type="PROSITE" id="PS52015"/>
    </source>
</evidence>
<evidence type="ECO:0000313" key="12">
    <source>
        <dbReference type="EMBL" id="HGK28658.1"/>
    </source>
</evidence>
<keyword evidence="4" id="KW-1003">Cell membrane</keyword>
<protein>
    <submittedName>
        <fullName evidence="12">TonB family protein</fullName>
    </submittedName>
</protein>
<comment type="similarity">
    <text evidence="2">Belongs to the TonB family.</text>
</comment>
<feature type="region of interest" description="Disordered" evidence="10">
    <location>
        <begin position="41"/>
        <end position="101"/>
    </location>
</feature>
<reference evidence="12" key="1">
    <citation type="journal article" date="2020" name="mSystems">
        <title>Genome- and Community-Level Interaction Insights into Carbon Utilization and Element Cycling Functions of Hydrothermarchaeota in Hydrothermal Sediment.</title>
        <authorList>
            <person name="Zhou Z."/>
            <person name="Liu Y."/>
            <person name="Xu W."/>
            <person name="Pan J."/>
            <person name="Luo Z.H."/>
            <person name="Li M."/>
        </authorList>
    </citation>
    <scope>NUCLEOTIDE SEQUENCE [LARGE SCALE GENOMIC DNA]</scope>
    <source>
        <strain evidence="12">SpSt-488</strain>
    </source>
</reference>
<comment type="caution">
    <text evidence="12">The sequence shown here is derived from an EMBL/GenBank/DDBJ whole genome shotgun (WGS) entry which is preliminary data.</text>
</comment>
<keyword evidence="6" id="KW-0812">Transmembrane</keyword>
<keyword evidence="8" id="KW-1133">Transmembrane helix</keyword>
<dbReference type="InterPro" id="IPR037682">
    <property type="entry name" value="TonB_C"/>
</dbReference>
<evidence type="ECO:0000256" key="4">
    <source>
        <dbReference type="ARBA" id="ARBA00022475"/>
    </source>
</evidence>
<dbReference type="Pfam" id="PF13103">
    <property type="entry name" value="TonB_2"/>
    <property type="match status" value="1"/>
</dbReference>
<dbReference type="InterPro" id="IPR006260">
    <property type="entry name" value="TonB/TolA_C"/>
</dbReference>
<dbReference type="PANTHER" id="PTHR33446">
    <property type="entry name" value="PROTEIN TONB-RELATED"/>
    <property type="match status" value="1"/>
</dbReference>
<gene>
    <name evidence="12" type="ORF">ENS41_06850</name>
</gene>
<evidence type="ECO:0000256" key="5">
    <source>
        <dbReference type="ARBA" id="ARBA00022519"/>
    </source>
</evidence>
<feature type="compositionally biased region" description="Basic and acidic residues" evidence="10">
    <location>
        <begin position="62"/>
        <end position="76"/>
    </location>
</feature>
<dbReference type="EMBL" id="DSUT01000144">
    <property type="protein sequence ID" value="HGK28658.1"/>
    <property type="molecule type" value="Genomic_DNA"/>
</dbReference>
<evidence type="ECO:0000256" key="1">
    <source>
        <dbReference type="ARBA" id="ARBA00004383"/>
    </source>
</evidence>